<comment type="caution">
    <text evidence="1">The sequence shown here is derived from an EMBL/GenBank/DDBJ whole genome shotgun (WGS) entry which is preliminary data.</text>
</comment>
<name>A0AC60P8N2_IXOPE</name>
<proteinExistence type="predicted"/>
<dbReference type="EMBL" id="JABSTQ010011018">
    <property type="protein sequence ID" value="KAG0415863.1"/>
    <property type="molecule type" value="Genomic_DNA"/>
</dbReference>
<organism evidence="1 2">
    <name type="scientific">Ixodes persulcatus</name>
    <name type="common">Taiga tick</name>
    <dbReference type="NCBI Taxonomy" id="34615"/>
    <lineage>
        <taxon>Eukaryota</taxon>
        <taxon>Metazoa</taxon>
        <taxon>Ecdysozoa</taxon>
        <taxon>Arthropoda</taxon>
        <taxon>Chelicerata</taxon>
        <taxon>Arachnida</taxon>
        <taxon>Acari</taxon>
        <taxon>Parasitiformes</taxon>
        <taxon>Ixodida</taxon>
        <taxon>Ixodoidea</taxon>
        <taxon>Ixodidae</taxon>
        <taxon>Ixodinae</taxon>
        <taxon>Ixodes</taxon>
    </lineage>
</organism>
<evidence type="ECO:0000313" key="1">
    <source>
        <dbReference type="EMBL" id="KAG0415863.1"/>
    </source>
</evidence>
<dbReference type="Proteomes" id="UP000805193">
    <property type="component" value="Unassembled WGS sequence"/>
</dbReference>
<protein>
    <submittedName>
        <fullName evidence="1">Uncharacterized protein</fullName>
    </submittedName>
</protein>
<reference evidence="1 2" key="1">
    <citation type="journal article" date="2020" name="Cell">
        <title>Large-Scale Comparative Analyses of Tick Genomes Elucidate Their Genetic Diversity and Vector Capacities.</title>
        <authorList>
            <consortium name="Tick Genome and Microbiome Consortium (TIGMIC)"/>
            <person name="Jia N."/>
            <person name="Wang J."/>
            <person name="Shi W."/>
            <person name="Du L."/>
            <person name="Sun Y."/>
            <person name="Zhan W."/>
            <person name="Jiang J.F."/>
            <person name="Wang Q."/>
            <person name="Zhang B."/>
            <person name="Ji P."/>
            <person name="Bell-Sakyi L."/>
            <person name="Cui X.M."/>
            <person name="Yuan T.T."/>
            <person name="Jiang B.G."/>
            <person name="Yang W.F."/>
            <person name="Lam T.T."/>
            <person name="Chang Q.C."/>
            <person name="Ding S.J."/>
            <person name="Wang X.J."/>
            <person name="Zhu J.G."/>
            <person name="Ruan X.D."/>
            <person name="Zhao L."/>
            <person name="Wei J.T."/>
            <person name="Ye R.Z."/>
            <person name="Que T.C."/>
            <person name="Du C.H."/>
            <person name="Zhou Y.H."/>
            <person name="Cheng J.X."/>
            <person name="Dai P.F."/>
            <person name="Guo W.B."/>
            <person name="Han X.H."/>
            <person name="Huang E.J."/>
            <person name="Li L.F."/>
            <person name="Wei W."/>
            <person name="Gao Y.C."/>
            <person name="Liu J.Z."/>
            <person name="Shao H.Z."/>
            <person name="Wang X."/>
            <person name="Wang C.C."/>
            <person name="Yang T.C."/>
            <person name="Huo Q.B."/>
            <person name="Li W."/>
            <person name="Chen H.Y."/>
            <person name="Chen S.E."/>
            <person name="Zhou L.G."/>
            <person name="Ni X.B."/>
            <person name="Tian J.H."/>
            <person name="Sheng Y."/>
            <person name="Liu T."/>
            <person name="Pan Y.S."/>
            <person name="Xia L.Y."/>
            <person name="Li J."/>
            <person name="Zhao F."/>
            <person name="Cao W.C."/>
        </authorList>
    </citation>
    <scope>NUCLEOTIDE SEQUENCE [LARGE SCALE GENOMIC DNA]</scope>
    <source>
        <strain evidence="1">Iper-2018</strain>
    </source>
</reference>
<sequence length="78" mass="8432">MNSRHPSTLRTVPQIKKQRQNLKSRSRAELTLSKKADSTTGAGHNDYRLTPLAEAVLAVIGSTSPNLLGIEGGMDTDE</sequence>
<accession>A0AC60P8N2</accession>
<keyword evidence="2" id="KW-1185">Reference proteome</keyword>
<gene>
    <name evidence="1" type="ORF">HPB47_006973</name>
</gene>
<evidence type="ECO:0000313" key="2">
    <source>
        <dbReference type="Proteomes" id="UP000805193"/>
    </source>
</evidence>